<name>A0AAJ4RDC4_9BACT</name>
<dbReference type="PANTHER" id="PTHR33608">
    <property type="entry name" value="BLL2464 PROTEIN"/>
    <property type="match status" value="1"/>
</dbReference>
<evidence type="ECO:0000313" key="2">
    <source>
        <dbReference type="EMBL" id="QCI28704.1"/>
    </source>
</evidence>
<proteinExistence type="predicted"/>
<reference evidence="5" key="1">
    <citation type="submission" date="2018-03" db="EMBL/GenBank/DDBJ databases">
        <title>A comparative analysis of the Nautiliaceae.</title>
        <authorList>
            <person name="Grosche A."/>
            <person name="Smedile F."/>
            <person name="Vetriani C."/>
        </authorList>
    </citation>
    <scope>NUCLEOTIDE SEQUENCE [LARGE SCALE GENOMIC DNA]</scope>
    <source>
        <strain evidence="5">TB6</strain>
    </source>
</reference>
<feature type="domain" description="DUF58" evidence="1">
    <location>
        <begin position="34"/>
        <end position="229"/>
    </location>
</feature>
<dbReference type="Pfam" id="PF01882">
    <property type="entry name" value="DUF58"/>
    <property type="match status" value="1"/>
</dbReference>
<protein>
    <submittedName>
        <fullName evidence="2">DUF58 domain-containing protein</fullName>
    </submittedName>
    <submittedName>
        <fullName evidence="3">Uncharacterized protein DUF58</fullName>
    </submittedName>
</protein>
<keyword evidence="5" id="KW-1185">Reference proteome</keyword>
<dbReference type="AlphaFoldDB" id="A0AAJ4RDC4"/>
<evidence type="ECO:0000313" key="4">
    <source>
        <dbReference type="Proteomes" id="UP000272781"/>
    </source>
</evidence>
<sequence>MIKTVTLKAKQKVFGNFAGRHTSPFKGIGLDFKELREYQYNEDAKRIDWKRSAKFQKPLIKEFEEERELNVIITILVDGSLYFGTKTLKTETIAEIAAILGYSAVLFDDKVSLLLYEKKPLTHLKPTKSQKNIPIFVEKILECEYLKKEYDFSFIDYLNKFQKSLLFLIGDFYKHPPLHKLKHETYVLWVRDKFEENPSTLGEIELLDPHTLKNVTTNLNKSQIEKYKKDILQNDKKFEEFLLKEKIKYKKIYTHEDSFMKLMELMR</sequence>
<dbReference type="PANTHER" id="PTHR33608:SF6">
    <property type="entry name" value="BLL2464 PROTEIN"/>
    <property type="match status" value="1"/>
</dbReference>
<accession>A0AAJ4RDC4</accession>
<reference evidence="2" key="3">
    <citation type="submission" date="2019-06" db="EMBL/GenBank/DDBJ databases">
        <title>A comparative analysis of the Nautiliaceae.</title>
        <authorList>
            <person name="Grosche A."/>
            <person name="Smedile F."/>
            <person name="Vetriani C."/>
        </authorList>
    </citation>
    <scope>NUCLEOTIDE SEQUENCE</scope>
    <source>
        <strain evidence="2">TB6</strain>
    </source>
</reference>
<dbReference type="RefSeq" id="WP_123351482.1">
    <property type="nucleotide sequence ID" value="NZ_CP027432.2"/>
</dbReference>
<evidence type="ECO:0000259" key="1">
    <source>
        <dbReference type="Pfam" id="PF01882"/>
    </source>
</evidence>
<evidence type="ECO:0000313" key="5">
    <source>
        <dbReference type="Proteomes" id="UP000298805"/>
    </source>
</evidence>
<evidence type="ECO:0000313" key="3">
    <source>
        <dbReference type="EMBL" id="ROR40563.1"/>
    </source>
</evidence>
<organism evidence="3 4">
    <name type="scientific">Caminibacter pacificus</name>
    <dbReference type="NCBI Taxonomy" id="1424653"/>
    <lineage>
        <taxon>Bacteria</taxon>
        <taxon>Pseudomonadati</taxon>
        <taxon>Campylobacterota</taxon>
        <taxon>Epsilonproteobacteria</taxon>
        <taxon>Nautiliales</taxon>
        <taxon>Nautiliaceae</taxon>
        <taxon>Caminibacter</taxon>
    </lineage>
</organism>
<gene>
    <name evidence="2" type="ORF">C6V80_06925</name>
    <name evidence="3" type="ORF">EDC58_0038</name>
</gene>
<dbReference type="InterPro" id="IPR002881">
    <property type="entry name" value="DUF58"/>
</dbReference>
<dbReference type="Proteomes" id="UP000272781">
    <property type="component" value="Unassembled WGS sequence"/>
</dbReference>
<reference evidence="3 4" key="2">
    <citation type="submission" date="2018-11" db="EMBL/GenBank/DDBJ databases">
        <title>Genomic Encyclopedia of Type Strains, Phase IV (KMG-IV): sequencing the most valuable type-strain genomes for metagenomic binning, comparative biology and taxonomic classification.</title>
        <authorList>
            <person name="Goeker M."/>
        </authorList>
    </citation>
    <scope>NUCLEOTIDE SEQUENCE [LARGE SCALE GENOMIC DNA]</scope>
    <source>
        <strain evidence="3 4">DSM 27783</strain>
    </source>
</reference>
<dbReference type="EMBL" id="RJVK01000001">
    <property type="protein sequence ID" value="ROR40563.1"/>
    <property type="molecule type" value="Genomic_DNA"/>
</dbReference>
<dbReference type="Proteomes" id="UP000298805">
    <property type="component" value="Chromosome"/>
</dbReference>
<dbReference type="EMBL" id="CP027432">
    <property type="protein sequence ID" value="QCI28704.1"/>
    <property type="molecule type" value="Genomic_DNA"/>
</dbReference>